<keyword evidence="4" id="KW-0689">Ribosomal protein</keyword>
<protein>
    <submittedName>
        <fullName evidence="4">Ribosomal protein S18 acetylase RimI-like enzyme</fullName>
    </submittedName>
</protein>
<sequence length="211" mass="22748">MEAMNGRPELCREVPQGAELRVAELYWEAFGRKLGPALNPPEKARAFIARHLHRDRGVTALVDGRVVGVAGYQLDGRALTGGGARDVLAAYGAFAGLPRLALLALFERRARPAELTMDGIVVAPGQRGAGIGGLLLQAIAAIAAEHGRDRIRLDVIDVNPRARALYERHGFAATRTRRTPWLRDLLGFGAVTTMHRPVTSADLPAPREATP</sequence>
<evidence type="ECO:0000256" key="2">
    <source>
        <dbReference type="ARBA" id="ARBA00023315"/>
    </source>
</evidence>
<comment type="caution">
    <text evidence="4">The sequence shown here is derived from an EMBL/GenBank/DDBJ whole genome shotgun (WGS) entry which is preliminary data.</text>
</comment>
<keyword evidence="1" id="KW-0808">Transferase</keyword>
<dbReference type="InterPro" id="IPR050680">
    <property type="entry name" value="YpeA/RimI_acetyltransf"/>
</dbReference>
<evidence type="ECO:0000313" key="5">
    <source>
        <dbReference type="Proteomes" id="UP000548476"/>
    </source>
</evidence>
<dbReference type="InterPro" id="IPR000182">
    <property type="entry name" value="GNAT_dom"/>
</dbReference>
<dbReference type="Gene3D" id="3.40.630.30">
    <property type="match status" value="1"/>
</dbReference>
<evidence type="ECO:0000313" key="4">
    <source>
        <dbReference type="EMBL" id="MBB6035047.1"/>
    </source>
</evidence>
<keyword evidence="2" id="KW-0012">Acyltransferase</keyword>
<organism evidence="4 5">
    <name type="scientific">Phytomonospora endophytica</name>
    <dbReference type="NCBI Taxonomy" id="714109"/>
    <lineage>
        <taxon>Bacteria</taxon>
        <taxon>Bacillati</taxon>
        <taxon>Actinomycetota</taxon>
        <taxon>Actinomycetes</taxon>
        <taxon>Micromonosporales</taxon>
        <taxon>Micromonosporaceae</taxon>
        <taxon>Phytomonospora</taxon>
    </lineage>
</organism>
<dbReference type="EMBL" id="JACHGT010000005">
    <property type="protein sequence ID" value="MBB6035047.1"/>
    <property type="molecule type" value="Genomic_DNA"/>
</dbReference>
<keyword evidence="5" id="KW-1185">Reference proteome</keyword>
<dbReference type="SUPFAM" id="SSF55729">
    <property type="entry name" value="Acyl-CoA N-acyltransferases (Nat)"/>
    <property type="match status" value="1"/>
</dbReference>
<dbReference type="Pfam" id="PF00583">
    <property type="entry name" value="Acetyltransf_1"/>
    <property type="match status" value="1"/>
</dbReference>
<name>A0A841FP81_9ACTN</name>
<dbReference type="RefSeq" id="WP_184787884.1">
    <property type="nucleotide sequence ID" value="NZ_BONT01000059.1"/>
</dbReference>
<dbReference type="AlphaFoldDB" id="A0A841FP81"/>
<proteinExistence type="predicted"/>
<dbReference type="GO" id="GO:0016747">
    <property type="term" value="F:acyltransferase activity, transferring groups other than amino-acyl groups"/>
    <property type="evidence" value="ECO:0007669"/>
    <property type="project" value="InterPro"/>
</dbReference>
<accession>A0A841FP81</accession>
<dbReference type="CDD" id="cd04301">
    <property type="entry name" value="NAT_SF"/>
    <property type="match status" value="1"/>
</dbReference>
<dbReference type="GO" id="GO:0005840">
    <property type="term" value="C:ribosome"/>
    <property type="evidence" value="ECO:0007669"/>
    <property type="project" value="UniProtKB-KW"/>
</dbReference>
<gene>
    <name evidence="4" type="ORF">HNR73_002901</name>
</gene>
<evidence type="ECO:0000259" key="3">
    <source>
        <dbReference type="PROSITE" id="PS51186"/>
    </source>
</evidence>
<keyword evidence="4" id="KW-0687">Ribonucleoprotein</keyword>
<dbReference type="Proteomes" id="UP000548476">
    <property type="component" value="Unassembled WGS sequence"/>
</dbReference>
<reference evidence="4 5" key="1">
    <citation type="submission" date="2020-08" db="EMBL/GenBank/DDBJ databases">
        <title>Genomic Encyclopedia of Type Strains, Phase IV (KMG-IV): sequencing the most valuable type-strain genomes for metagenomic binning, comparative biology and taxonomic classification.</title>
        <authorList>
            <person name="Goeker M."/>
        </authorList>
    </citation>
    <scope>NUCLEOTIDE SEQUENCE [LARGE SCALE GENOMIC DNA]</scope>
    <source>
        <strain evidence="4 5">YIM 65646</strain>
    </source>
</reference>
<dbReference type="InterPro" id="IPR016181">
    <property type="entry name" value="Acyl_CoA_acyltransferase"/>
</dbReference>
<feature type="domain" description="N-acetyltransferase" evidence="3">
    <location>
        <begin position="9"/>
        <end position="199"/>
    </location>
</feature>
<dbReference type="PANTHER" id="PTHR43420">
    <property type="entry name" value="ACETYLTRANSFERASE"/>
    <property type="match status" value="1"/>
</dbReference>
<dbReference type="PROSITE" id="PS51186">
    <property type="entry name" value="GNAT"/>
    <property type="match status" value="1"/>
</dbReference>
<dbReference type="PANTHER" id="PTHR43420:SF47">
    <property type="entry name" value="N-ACETYLTRANSFERASE DOMAIN-CONTAINING PROTEIN"/>
    <property type="match status" value="1"/>
</dbReference>
<evidence type="ECO:0000256" key="1">
    <source>
        <dbReference type="ARBA" id="ARBA00022679"/>
    </source>
</evidence>